<sequence length="117" mass="13218">MKEENIYQIYSPASVVGSFNNALIIPQTLSLIYLKGRYTAGQGKSYAGYYYDLFYSESDTTSISVKLSGILRSKLVNGEVYILKGFIEKSVRNSSIDLRFAAEEIVQQKEDSFQKMT</sequence>
<dbReference type="RefSeq" id="WP_073180977.1">
    <property type="nucleotide sequence ID" value="NZ_FQYI01000015.1"/>
</dbReference>
<protein>
    <submittedName>
        <fullName evidence="1">Uncharacterized protein</fullName>
    </submittedName>
</protein>
<evidence type="ECO:0000313" key="2">
    <source>
        <dbReference type="Proteomes" id="UP000184335"/>
    </source>
</evidence>
<accession>A0A1M6HPB4</accession>
<dbReference type="AlphaFoldDB" id="A0A1M6HPB4"/>
<organism evidence="1 2">
    <name type="scientific">Cruoricaptor ignavus</name>
    <dbReference type="NCBI Taxonomy" id="1118202"/>
    <lineage>
        <taxon>Bacteria</taxon>
        <taxon>Pseudomonadati</taxon>
        <taxon>Bacteroidota</taxon>
        <taxon>Flavobacteriia</taxon>
        <taxon>Flavobacteriales</taxon>
        <taxon>Weeksellaceae</taxon>
        <taxon>Cruoricaptor</taxon>
    </lineage>
</organism>
<dbReference type="OrthoDB" id="9802795at2"/>
<dbReference type="Proteomes" id="UP000184335">
    <property type="component" value="Unassembled WGS sequence"/>
</dbReference>
<proteinExistence type="predicted"/>
<keyword evidence="2" id="KW-1185">Reference proteome</keyword>
<name>A0A1M6HPB4_9FLAO</name>
<reference evidence="1 2" key="1">
    <citation type="submission" date="2016-11" db="EMBL/GenBank/DDBJ databases">
        <authorList>
            <person name="Jaros S."/>
            <person name="Januszkiewicz K."/>
            <person name="Wedrychowicz H."/>
        </authorList>
    </citation>
    <scope>NUCLEOTIDE SEQUENCE [LARGE SCALE GENOMIC DNA]</scope>
    <source>
        <strain evidence="1 2">DSM 25479</strain>
    </source>
</reference>
<gene>
    <name evidence="1" type="ORF">SAMN05443429_11511</name>
</gene>
<evidence type="ECO:0000313" key="1">
    <source>
        <dbReference type="EMBL" id="SHJ24057.1"/>
    </source>
</evidence>
<dbReference type="EMBL" id="FQYI01000015">
    <property type="protein sequence ID" value="SHJ24057.1"/>
    <property type="molecule type" value="Genomic_DNA"/>
</dbReference>